<dbReference type="EMBL" id="WHOD01000101">
    <property type="protein sequence ID" value="NOU96658.1"/>
    <property type="molecule type" value="Genomic_DNA"/>
</dbReference>
<organism evidence="1 2">
    <name type="scientific">Paenibacillus foliorum</name>
    <dbReference type="NCBI Taxonomy" id="2654974"/>
    <lineage>
        <taxon>Bacteria</taxon>
        <taxon>Bacillati</taxon>
        <taxon>Bacillota</taxon>
        <taxon>Bacilli</taxon>
        <taxon>Bacillales</taxon>
        <taxon>Paenibacillaceae</taxon>
        <taxon>Paenibacillus</taxon>
    </lineage>
</organism>
<protein>
    <submittedName>
        <fullName evidence="1">Uncharacterized protein</fullName>
    </submittedName>
</protein>
<gene>
    <name evidence="1" type="ORF">GC093_26060</name>
</gene>
<keyword evidence="2" id="KW-1185">Reference proteome</keyword>
<accession>A0A972GUP5</accession>
<dbReference type="RefSeq" id="WP_246315371.1">
    <property type="nucleotide sequence ID" value="NZ_WHOD01000101.1"/>
</dbReference>
<evidence type="ECO:0000313" key="1">
    <source>
        <dbReference type="EMBL" id="NOU96658.1"/>
    </source>
</evidence>
<sequence>MDTARITMAEALSVRAAIGRKLHQLFHERNMNSTSIIEKGETAEIPTRSVDVLTREIDAVNADFRKIDVLLAKANIERTIVWDGQPITILEAIELAKQTRMEIQQLGSLGNRKKLERQTQRSGFGESATSLFTVALYDPEAYRSESLKKEREVTKLSSLIEQSNHLHYIDFDASAYMG</sequence>
<comment type="caution">
    <text evidence="1">The sequence shown here is derived from an EMBL/GenBank/DDBJ whole genome shotgun (WGS) entry which is preliminary data.</text>
</comment>
<dbReference type="Proteomes" id="UP000641588">
    <property type="component" value="Unassembled WGS sequence"/>
</dbReference>
<evidence type="ECO:0000313" key="2">
    <source>
        <dbReference type="Proteomes" id="UP000641588"/>
    </source>
</evidence>
<dbReference type="AlphaFoldDB" id="A0A972GUP5"/>
<name>A0A972GUP5_9BACL</name>
<dbReference type="Gene3D" id="6.10.320.10">
    <property type="match status" value="1"/>
</dbReference>
<proteinExistence type="predicted"/>
<reference evidence="1" key="1">
    <citation type="submission" date="2019-10" db="EMBL/GenBank/DDBJ databases">
        <title>Description of Paenibacillus glebae sp. nov.</title>
        <authorList>
            <person name="Carlier A."/>
            <person name="Qi S."/>
        </authorList>
    </citation>
    <scope>NUCLEOTIDE SEQUENCE</scope>
    <source>
        <strain evidence="1">LMG 31456</strain>
    </source>
</reference>